<dbReference type="InterPro" id="IPR036366">
    <property type="entry name" value="PGBDSf"/>
</dbReference>
<dbReference type="InterPro" id="IPR002477">
    <property type="entry name" value="Peptidoglycan-bd-like"/>
</dbReference>
<feature type="domain" description="Peptidoglycan binding-like" evidence="3">
    <location>
        <begin position="46"/>
        <end position="100"/>
    </location>
</feature>
<comment type="caution">
    <text evidence="4">The sequence shown here is derived from an EMBL/GenBank/DDBJ whole genome shotgun (WGS) entry which is preliminary data.</text>
</comment>
<dbReference type="Gene3D" id="3.90.70.10">
    <property type="entry name" value="Cysteine proteinases"/>
    <property type="match status" value="1"/>
</dbReference>
<evidence type="ECO:0000313" key="4">
    <source>
        <dbReference type="EMBL" id="KNX38223.1"/>
    </source>
</evidence>
<dbReference type="STRING" id="1631356.VV01_15430"/>
<feature type="signal peptide" evidence="2">
    <location>
        <begin position="1"/>
        <end position="28"/>
    </location>
</feature>
<dbReference type="PROSITE" id="PS51318">
    <property type="entry name" value="TAT"/>
    <property type="match status" value="1"/>
</dbReference>
<evidence type="ECO:0000259" key="3">
    <source>
        <dbReference type="Pfam" id="PF01471"/>
    </source>
</evidence>
<sequence length="354" mass="38128">MTRRALLGGAVATAAGGGLLVGASSASAAPNYPGQIFPTLSAGMNGLQVRALRYLLLQRGHNAGIANTYDSATVNAVKAFQARSGLTANGICADSTFRKLIGVALITYNQTNNFVVALQLLLTRHGYHMDGTGYYGAKTRRNVWSFQVGHAISRADAISLLTWSTLFNAKTSGAMYPMMQRDTGNAQWSNCGPVAALSLLIHQGRTPSGWTWDVATRRTAVENFRYGAMELARTAERDQIGTEYPDFVTGLGKYGMSLWHGGIEDTLSQARMGRPSIAGGDVYKMPYPVSVSGPVSHWVTVLGYDGSHYIVHDPISQPSADYLHRVTATELRTYASTNPGHPPETAKQNSILLR</sequence>
<organism evidence="4 5">
    <name type="scientific">Luteipulveratus halotolerans</name>
    <dbReference type="NCBI Taxonomy" id="1631356"/>
    <lineage>
        <taxon>Bacteria</taxon>
        <taxon>Bacillati</taxon>
        <taxon>Actinomycetota</taxon>
        <taxon>Actinomycetes</taxon>
        <taxon>Micrococcales</taxon>
        <taxon>Dermacoccaceae</taxon>
        <taxon>Luteipulveratus</taxon>
    </lineage>
</organism>
<name>A0A0L6CL13_9MICO</name>
<feature type="region of interest" description="Disordered" evidence="1">
    <location>
        <begin position="334"/>
        <end position="354"/>
    </location>
</feature>
<feature type="chain" id="PRO_5005562899" description="Peptidoglycan binding-like domain-containing protein" evidence="2">
    <location>
        <begin position="29"/>
        <end position="354"/>
    </location>
</feature>
<dbReference type="InterPro" id="IPR006311">
    <property type="entry name" value="TAT_signal"/>
</dbReference>
<keyword evidence="2" id="KW-0732">Signal</keyword>
<protein>
    <recommendedName>
        <fullName evidence="3">Peptidoglycan binding-like domain-containing protein</fullName>
    </recommendedName>
</protein>
<evidence type="ECO:0000313" key="5">
    <source>
        <dbReference type="Proteomes" id="UP000037397"/>
    </source>
</evidence>
<gene>
    <name evidence="4" type="ORF">VV01_15430</name>
</gene>
<dbReference type="InterPro" id="IPR036365">
    <property type="entry name" value="PGBD-like_sf"/>
</dbReference>
<dbReference type="Pfam" id="PF01471">
    <property type="entry name" value="PG_binding_1"/>
    <property type="match status" value="1"/>
</dbReference>
<dbReference type="SUPFAM" id="SSF47090">
    <property type="entry name" value="PGBD-like"/>
    <property type="match status" value="2"/>
</dbReference>
<reference evidence="5" key="1">
    <citation type="submission" date="2015-03" db="EMBL/GenBank/DDBJ databases">
        <title>Luteipulveratus halotolerans sp. nov., a novel actinobacterium (Dermacoccaceae) from Sarawak, Malaysia.</title>
        <authorList>
            <person name="Juboi H."/>
            <person name="Basik A."/>
            <person name="Shamsul S.S."/>
            <person name="Arnold P."/>
            <person name="Schmitt E.K."/>
            <person name="Sanglier J.-J."/>
            <person name="Yeo T."/>
        </authorList>
    </citation>
    <scope>NUCLEOTIDE SEQUENCE [LARGE SCALE GENOMIC DNA]</scope>
    <source>
        <strain evidence="5">C296001</strain>
    </source>
</reference>
<accession>A0A0L6CL13</accession>
<keyword evidence="5" id="KW-1185">Reference proteome</keyword>
<dbReference type="AlphaFoldDB" id="A0A0L6CL13"/>
<dbReference type="Proteomes" id="UP000037397">
    <property type="component" value="Unassembled WGS sequence"/>
</dbReference>
<dbReference type="Gene3D" id="1.10.101.10">
    <property type="entry name" value="PGBD-like superfamily/PGBD"/>
    <property type="match status" value="2"/>
</dbReference>
<dbReference type="EMBL" id="LAIR01000002">
    <property type="protein sequence ID" value="KNX38223.1"/>
    <property type="molecule type" value="Genomic_DNA"/>
</dbReference>
<evidence type="ECO:0000256" key="1">
    <source>
        <dbReference type="SAM" id="MobiDB-lite"/>
    </source>
</evidence>
<evidence type="ECO:0000256" key="2">
    <source>
        <dbReference type="SAM" id="SignalP"/>
    </source>
</evidence>
<proteinExistence type="predicted"/>